<evidence type="ECO:0000313" key="2">
    <source>
        <dbReference type="Proteomes" id="UP000316194"/>
    </source>
</evidence>
<reference evidence="1 2" key="1">
    <citation type="submission" date="2019-01" db="EMBL/GenBank/DDBJ databases">
        <authorList>
            <person name="Le T.S."/>
            <person name="Kurtboke I."/>
        </authorList>
    </citation>
    <scope>NUCLEOTIDE SEQUENCE [LARGE SCALE GENOMIC DNA]</scope>
</reference>
<dbReference type="EMBL" id="MK358448">
    <property type="protein sequence ID" value="QCW23195.1"/>
    <property type="molecule type" value="Genomic_DNA"/>
</dbReference>
<sequence length="37" mass="3858">MVKAVELSANTEITRTGFLRGRRTQPASLGLASLGGV</sequence>
<proteinExistence type="predicted"/>
<organism evidence="1 2">
    <name type="scientific">Vibrio phage 5 TSL-2019</name>
    <dbReference type="NCBI Taxonomy" id="2578086"/>
    <lineage>
        <taxon>Viruses</taxon>
        <taxon>Duplodnaviria</taxon>
        <taxon>Heunggongvirae</taxon>
        <taxon>Uroviricota</taxon>
        <taxon>Caudoviricetes</taxon>
        <taxon>Chimalliviridae</taxon>
        <taxon>Gorgonvirinae</taxon>
        <taxon>Aphroditevirus</taxon>
        <taxon>Aphroditevirus USC1</taxon>
    </lineage>
</organism>
<name>A0A513SPW8_9CAUD</name>
<accession>A0A513SPW8</accession>
<dbReference type="Proteomes" id="UP000316194">
    <property type="component" value="Segment"/>
</dbReference>
<evidence type="ECO:0000313" key="1">
    <source>
        <dbReference type="EMBL" id="QCW23195.1"/>
    </source>
</evidence>
<protein>
    <submittedName>
        <fullName evidence="1">Uncharacterized protein</fullName>
    </submittedName>
</protein>